<comment type="caution">
    <text evidence="1">The sequence shown here is derived from an EMBL/GenBank/DDBJ whole genome shotgun (WGS) entry which is preliminary data.</text>
</comment>
<dbReference type="EMBL" id="CAWUPB010001173">
    <property type="protein sequence ID" value="CAK7346178.1"/>
    <property type="molecule type" value="Genomic_DNA"/>
</dbReference>
<evidence type="ECO:0000313" key="2">
    <source>
        <dbReference type="Proteomes" id="UP001314170"/>
    </source>
</evidence>
<gene>
    <name evidence="1" type="ORF">DCAF_LOCUS18849</name>
</gene>
<evidence type="ECO:0000313" key="1">
    <source>
        <dbReference type="EMBL" id="CAK7346178.1"/>
    </source>
</evidence>
<organism evidence="1 2">
    <name type="scientific">Dovyalis caffra</name>
    <dbReference type="NCBI Taxonomy" id="77055"/>
    <lineage>
        <taxon>Eukaryota</taxon>
        <taxon>Viridiplantae</taxon>
        <taxon>Streptophyta</taxon>
        <taxon>Embryophyta</taxon>
        <taxon>Tracheophyta</taxon>
        <taxon>Spermatophyta</taxon>
        <taxon>Magnoliopsida</taxon>
        <taxon>eudicotyledons</taxon>
        <taxon>Gunneridae</taxon>
        <taxon>Pentapetalae</taxon>
        <taxon>rosids</taxon>
        <taxon>fabids</taxon>
        <taxon>Malpighiales</taxon>
        <taxon>Salicaceae</taxon>
        <taxon>Flacourtieae</taxon>
        <taxon>Dovyalis</taxon>
    </lineage>
</organism>
<name>A0AAV1S7H9_9ROSI</name>
<reference evidence="1 2" key="1">
    <citation type="submission" date="2024-01" db="EMBL/GenBank/DDBJ databases">
        <authorList>
            <person name="Waweru B."/>
        </authorList>
    </citation>
    <scope>NUCLEOTIDE SEQUENCE [LARGE SCALE GENOMIC DNA]</scope>
</reference>
<accession>A0AAV1S7H9</accession>
<protein>
    <submittedName>
        <fullName evidence="1">Uncharacterized protein</fullName>
    </submittedName>
</protein>
<dbReference type="AlphaFoldDB" id="A0AAV1S7H9"/>
<proteinExistence type="predicted"/>
<dbReference type="Proteomes" id="UP001314170">
    <property type="component" value="Unassembled WGS sequence"/>
</dbReference>
<keyword evidence="2" id="KW-1185">Reference proteome</keyword>
<sequence length="250" mass="29007">MDLLVPKERNILSWLQDLIKGYDVTYFRISSHESRGGSLATPERESRKVVWHESETSEGQNRIREEKAEDISFFSRLLLAISYAILSTVDAIHQFTVFNLLQCIIIDTKEHIRAVDPPQGNLVHHRNLPRRFDTYPIGIFLERGVSGVCPESSSTLLSNPLIQSQPLRRNYFLLYVERKDEDDNKVTKPERTKYKTENMLKFDIGEEERGFHGVKEERFRLPGTKTHRIYRAKGGKARGIFEEMGKAKQN</sequence>